<sequence length="317" mass="34372">RWDHAVERVRQLIGERSVDGEFLIVDTSGQAPPTTPGNRPEALDVLARLTVSLGGDPRFPTIPKSDAELYFISDGVMVDDIPDEAILASVFEPADNVGITAFTVNAIPSGPIRYQAFLEVTNTSFEPKEVSVRLVGSGGVGQRDDVMLQPGESRVRSIDLSSFDRGVIRASVISNGDAFVADDYAYGFLPVQSPTRVSLVTPGSVYLENALAADEGLLLTVLPPREYDSGVPADVYVFDRFAPAEPPPGPSLLFMPPDTDWLSGTIQVLNTPDVSGWDIQHPLLQFVSLNDLRVDRAVRIALPDMSNELMQSSEIFS</sequence>
<organism evidence="1">
    <name type="scientific">marine metagenome</name>
    <dbReference type="NCBI Taxonomy" id="408172"/>
    <lineage>
        <taxon>unclassified sequences</taxon>
        <taxon>metagenomes</taxon>
        <taxon>ecological metagenomes</taxon>
    </lineage>
</organism>
<dbReference type="AlphaFoldDB" id="A0A382RVA1"/>
<name>A0A382RVA1_9ZZZZ</name>
<evidence type="ECO:0000313" key="1">
    <source>
        <dbReference type="EMBL" id="SVD01105.1"/>
    </source>
</evidence>
<reference evidence="1" key="1">
    <citation type="submission" date="2018-05" db="EMBL/GenBank/DDBJ databases">
        <authorList>
            <person name="Lanie J.A."/>
            <person name="Ng W.-L."/>
            <person name="Kazmierczak K.M."/>
            <person name="Andrzejewski T.M."/>
            <person name="Davidsen T.M."/>
            <person name="Wayne K.J."/>
            <person name="Tettelin H."/>
            <person name="Glass J.I."/>
            <person name="Rusch D."/>
            <person name="Podicherti R."/>
            <person name="Tsui H.-C.T."/>
            <person name="Winkler M.E."/>
        </authorList>
    </citation>
    <scope>NUCLEOTIDE SEQUENCE</scope>
</reference>
<gene>
    <name evidence="1" type="ORF">METZ01_LOCUS353959</name>
</gene>
<dbReference type="EMBL" id="UINC01124156">
    <property type="protein sequence ID" value="SVD01105.1"/>
    <property type="molecule type" value="Genomic_DNA"/>
</dbReference>
<accession>A0A382RVA1</accession>
<protein>
    <submittedName>
        <fullName evidence="1">Uncharacterized protein</fullName>
    </submittedName>
</protein>
<feature type="non-terminal residue" evidence="1">
    <location>
        <position position="317"/>
    </location>
</feature>
<proteinExistence type="predicted"/>
<feature type="non-terminal residue" evidence="1">
    <location>
        <position position="1"/>
    </location>
</feature>